<gene>
    <name evidence="7" type="ORF">CLHOM_31210</name>
</gene>
<keyword evidence="8" id="KW-1185">Reference proteome</keyword>
<evidence type="ECO:0000313" key="8">
    <source>
        <dbReference type="Proteomes" id="UP000037043"/>
    </source>
</evidence>
<evidence type="ECO:0000256" key="4">
    <source>
        <dbReference type="ARBA" id="ARBA00022989"/>
    </source>
</evidence>
<dbReference type="PANTHER" id="PTHR43370:SF2">
    <property type="entry name" value="ABC TRANSPORTER PERMEASE PROTEIN"/>
    <property type="match status" value="1"/>
</dbReference>
<dbReference type="PATRIC" id="fig|1121318.3.peg.3137"/>
<feature type="transmembrane region" description="Helical" evidence="6">
    <location>
        <begin position="195"/>
        <end position="217"/>
    </location>
</feature>
<dbReference type="PANTHER" id="PTHR43370">
    <property type="entry name" value="SUGAR ABC TRANSPORTER INTEGRAL MEMBRANE PROTEIN-RELATED"/>
    <property type="match status" value="1"/>
</dbReference>
<feature type="transmembrane region" description="Helical" evidence="6">
    <location>
        <begin position="86"/>
        <end position="106"/>
    </location>
</feature>
<reference evidence="8" key="1">
    <citation type="submission" date="2015-08" db="EMBL/GenBank/DDBJ databases">
        <title>Genome sequence of the strict anaerobe Clostridium homopropionicum LuHBu1 (DSM 5847T).</title>
        <authorList>
            <person name="Poehlein A."/>
            <person name="Beck M."/>
            <person name="Schiel-Bengelsdorf B."/>
            <person name="Bengelsdorf F.R."/>
            <person name="Daniel R."/>
            <person name="Duerre P."/>
        </authorList>
    </citation>
    <scope>NUCLEOTIDE SEQUENCE [LARGE SCALE GENOMIC DNA]</scope>
    <source>
        <strain evidence="8">DSM 5847</strain>
    </source>
</reference>
<keyword evidence="5 6" id="KW-0472">Membrane</keyword>
<dbReference type="RefSeq" id="WP_052222594.1">
    <property type="nucleotide sequence ID" value="NZ_LHUR01000042.1"/>
</dbReference>
<feature type="transmembrane region" description="Helical" evidence="6">
    <location>
        <begin position="34"/>
        <end position="53"/>
    </location>
</feature>
<organism evidence="7 8">
    <name type="scientific">Clostridium homopropionicum DSM 5847</name>
    <dbReference type="NCBI Taxonomy" id="1121318"/>
    <lineage>
        <taxon>Bacteria</taxon>
        <taxon>Bacillati</taxon>
        <taxon>Bacillota</taxon>
        <taxon>Clostridia</taxon>
        <taxon>Eubacteriales</taxon>
        <taxon>Clostridiaceae</taxon>
        <taxon>Clostridium</taxon>
    </lineage>
</organism>
<dbReference type="Pfam" id="PF02653">
    <property type="entry name" value="BPD_transp_2"/>
    <property type="match status" value="1"/>
</dbReference>
<feature type="transmembrane region" description="Helical" evidence="6">
    <location>
        <begin position="60"/>
        <end position="80"/>
    </location>
</feature>
<dbReference type="Proteomes" id="UP000037043">
    <property type="component" value="Unassembled WGS sequence"/>
</dbReference>
<name>A0A0L6Z619_9CLOT</name>
<feature type="transmembrane region" description="Helical" evidence="6">
    <location>
        <begin position="273"/>
        <end position="290"/>
    </location>
</feature>
<comment type="caution">
    <text evidence="7">The sequence shown here is derived from an EMBL/GenBank/DDBJ whole genome shotgun (WGS) entry which is preliminary data.</text>
</comment>
<dbReference type="CDD" id="cd06580">
    <property type="entry name" value="TM_PBP1_transp_TpRbsC_like"/>
    <property type="match status" value="1"/>
</dbReference>
<evidence type="ECO:0000313" key="7">
    <source>
        <dbReference type="EMBL" id="KOA18243.1"/>
    </source>
</evidence>
<proteinExistence type="predicted"/>
<dbReference type="EMBL" id="LHUR01000042">
    <property type="protein sequence ID" value="KOA18243.1"/>
    <property type="molecule type" value="Genomic_DNA"/>
</dbReference>
<feature type="transmembrane region" description="Helical" evidence="6">
    <location>
        <begin position="149"/>
        <end position="166"/>
    </location>
</feature>
<keyword evidence="3 6" id="KW-0812">Transmembrane</keyword>
<dbReference type="STRING" id="36844.SAMN04488501_101357"/>
<comment type="subcellular location">
    <subcellularLocation>
        <location evidence="1">Cell membrane</location>
        <topology evidence="1">Multi-pass membrane protein</topology>
    </subcellularLocation>
</comment>
<accession>A0A0L6Z619</accession>
<evidence type="ECO:0000256" key="5">
    <source>
        <dbReference type="ARBA" id="ARBA00023136"/>
    </source>
</evidence>
<dbReference type="InterPro" id="IPR001851">
    <property type="entry name" value="ABC_transp_permease"/>
</dbReference>
<feature type="transmembrane region" description="Helical" evidence="6">
    <location>
        <begin position="229"/>
        <end position="253"/>
    </location>
</feature>
<protein>
    <submittedName>
        <fullName evidence="7">Branched-chain amino acid transport system / permease component</fullName>
    </submittedName>
</protein>
<evidence type="ECO:0000256" key="6">
    <source>
        <dbReference type="SAM" id="Phobius"/>
    </source>
</evidence>
<sequence>MNSITIFLAAAVVAGTPLLFATLGEILTEKVGNLNLGVEGMMLMGAVVGFTVGLKTASPFLAIVSAAIAGSFGALIYAFLTITLRANQVVSGLTLSIFGTGFSSLLGKGLGLIGQRTPEAVKEFFQVYPIPVLNKIPVLGKIFFTQDPFIYLGYILAVILGIYIYNTNKGLNLRAVGENPACADAASINVSLYKYINVLIGGALCGLGGGYLSLVYIPAWQENVTAGRGWIAVALVIFATWNPYKAIFGSYLFGGLGIVAFRFEALTAHVSQYLIDMLPYLVTITVLVMVSMKKNRKNASPGGLGNPYFREER</sequence>
<dbReference type="GO" id="GO:0005886">
    <property type="term" value="C:plasma membrane"/>
    <property type="evidence" value="ECO:0007669"/>
    <property type="project" value="UniProtKB-SubCell"/>
</dbReference>
<dbReference type="GO" id="GO:0022857">
    <property type="term" value="F:transmembrane transporter activity"/>
    <property type="evidence" value="ECO:0007669"/>
    <property type="project" value="InterPro"/>
</dbReference>
<keyword evidence="2" id="KW-1003">Cell membrane</keyword>
<evidence type="ECO:0000256" key="3">
    <source>
        <dbReference type="ARBA" id="ARBA00022692"/>
    </source>
</evidence>
<evidence type="ECO:0000256" key="2">
    <source>
        <dbReference type="ARBA" id="ARBA00022475"/>
    </source>
</evidence>
<keyword evidence="4 6" id="KW-1133">Transmembrane helix</keyword>
<evidence type="ECO:0000256" key="1">
    <source>
        <dbReference type="ARBA" id="ARBA00004651"/>
    </source>
</evidence>
<dbReference type="AlphaFoldDB" id="A0A0L6Z619"/>